<sequence length="237" mass="25913">MLRSLSLLAFVGTALAMAQPSCTTAACVYDDPSATPAITSYPTTLTFSSTWSTVRTITPDDDPAGGTLQTTTEYQTAITYEPHAAAPTSFPATVLQSVTTSHTFVWTSRGSATTTTTDEPTSSQWIVHQPAATDLPRRALGRSSSANSTVSTWKPAQQCLDAEQQTGCVRQCTQRDDLWYCFDKHAWYEENVMGRVCWWQQPDDNGTGNLVTQYLMLAEPCIDGDVHVECEACRLYG</sequence>
<accession>A0ABP0ASX5</accession>
<evidence type="ECO:0000313" key="3">
    <source>
        <dbReference type="Proteomes" id="UP001642406"/>
    </source>
</evidence>
<keyword evidence="3" id="KW-1185">Reference proteome</keyword>
<name>A0ABP0ASX5_9PEZI</name>
<comment type="caution">
    <text evidence="2">The sequence shown here is derived from an EMBL/GenBank/DDBJ whole genome shotgun (WGS) entry which is preliminary data.</text>
</comment>
<dbReference type="PROSITE" id="PS51257">
    <property type="entry name" value="PROKAR_LIPOPROTEIN"/>
    <property type="match status" value="1"/>
</dbReference>
<evidence type="ECO:0000313" key="2">
    <source>
        <dbReference type="EMBL" id="CAK7210369.1"/>
    </source>
</evidence>
<protein>
    <submittedName>
        <fullName evidence="2">Uncharacterized protein</fullName>
    </submittedName>
</protein>
<dbReference type="Proteomes" id="UP001642406">
    <property type="component" value="Unassembled WGS sequence"/>
</dbReference>
<reference evidence="2 3" key="1">
    <citation type="submission" date="2024-01" db="EMBL/GenBank/DDBJ databases">
        <authorList>
            <person name="Allen C."/>
            <person name="Tagirdzhanova G."/>
        </authorList>
    </citation>
    <scope>NUCLEOTIDE SEQUENCE [LARGE SCALE GENOMIC DNA]</scope>
</reference>
<organism evidence="2 3">
    <name type="scientific">Sporothrix bragantina</name>
    <dbReference type="NCBI Taxonomy" id="671064"/>
    <lineage>
        <taxon>Eukaryota</taxon>
        <taxon>Fungi</taxon>
        <taxon>Dikarya</taxon>
        <taxon>Ascomycota</taxon>
        <taxon>Pezizomycotina</taxon>
        <taxon>Sordariomycetes</taxon>
        <taxon>Sordariomycetidae</taxon>
        <taxon>Ophiostomatales</taxon>
        <taxon>Ophiostomataceae</taxon>
        <taxon>Sporothrix</taxon>
    </lineage>
</organism>
<keyword evidence="1" id="KW-0732">Signal</keyword>
<proteinExistence type="predicted"/>
<feature type="chain" id="PRO_5045391875" evidence="1">
    <location>
        <begin position="17"/>
        <end position="237"/>
    </location>
</feature>
<feature type="signal peptide" evidence="1">
    <location>
        <begin position="1"/>
        <end position="16"/>
    </location>
</feature>
<dbReference type="EMBL" id="CAWUHC010000004">
    <property type="protein sequence ID" value="CAK7210369.1"/>
    <property type="molecule type" value="Genomic_DNA"/>
</dbReference>
<gene>
    <name evidence="2" type="ORF">SBRCBS47491_000754</name>
</gene>
<evidence type="ECO:0000256" key="1">
    <source>
        <dbReference type="SAM" id="SignalP"/>
    </source>
</evidence>